<dbReference type="PANTHER" id="PTHR19136:SF81">
    <property type="entry name" value="MOLYBDENUM COFACTOR GUANYLYLTRANSFERASE"/>
    <property type="match status" value="1"/>
</dbReference>
<dbReference type="RefSeq" id="WP_049155084.1">
    <property type="nucleotide sequence ID" value="NZ_VKDK01000009.1"/>
</dbReference>
<evidence type="ECO:0000259" key="2">
    <source>
        <dbReference type="Pfam" id="PF12804"/>
    </source>
</evidence>
<dbReference type="SUPFAM" id="SSF53448">
    <property type="entry name" value="Nucleotide-diphospho-sugar transferases"/>
    <property type="match status" value="1"/>
</dbReference>
<dbReference type="GO" id="GO:0016779">
    <property type="term" value="F:nucleotidyltransferase activity"/>
    <property type="evidence" value="ECO:0007669"/>
    <property type="project" value="UniProtKB-KW"/>
</dbReference>
<comment type="caution">
    <text evidence="3">The sequence shown here is derived from an EMBL/GenBank/DDBJ whole genome shotgun (WGS) entry which is preliminary data.</text>
</comment>
<sequence length="188" mass="19751">MSGVIILAGGRGTRMGGVDKASIILAGERLIDRLLRQLPYDAPVAVVSPYHLGMPQVCEKPLFGGPAAGIAAGHAALAGAAKSTTAILAVDAPDSPQMLPALEQALESSGADVAVATLDGLPQPLCALWRTEALTRALEELRDPRNKPAMHLLRLAGTIAEVEATPAVRDIDTLDELRARRERLATQR</sequence>
<proteinExistence type="predicted"/>
<evidence type="ECO:0000256" key="1">
    <source>
        <dbReference type="ARBA" id="ARBA00022679"/>
    </source>
</evidence>
<reference evidence="3 4" key="1">
    <citation type="submission" date="2019-07" db="EMBL/GenBank/DDBJ databases">
        <title>Draft genome of C. aurimucosum strain 2274.</title>
        <authorList>
            <person name="Pacheco L.G.C."/>
            <person name="Aguiar E.R.G.R."/>
            <person name="Santos C.S."/>
            <person name="Rocha D.J.P.G."/>
            <person name="Sant'Anna L.O."/>
            <person name="Mattos-Guaraldi A.L."/>
            <person name="Santos L.S."/>
        </authorList>
    </citation>
    <scope>NUCLEOTIDE SEQUENCE [LARGE SCALE GENOMIC DNA]</scope>
    <source>
        <strain evidence="3 4">2274</strain>
    </source>
</reference>
<protein>
    <submittedName>
        <fullName evidence="3">Molybdenum cofactor guanylyltransferase</fullName>
    </submittedName>
</protein>
<gene>
    <name evidence="3" type="ORF">FNY97_07010</name>
</gene>
<keyword evidence="1" id="KW-0808">Transferase</keyword>
<dbReference type="Proteomes" id="UP000320443">
    <property type="component" value="Unassembled WGS sequence"/>
</dbReference>
<dbReference type="InterPro" id="IPR029044">
    <property type="entry name" value="Nucleotide-diphossugar_trans"/>
</dbReference>
<name>A0A553FWI7_9CORY</name>
<dbReference type="EMBL" id="VKDK01000009">
    <property type="protein sequence ID" value="TRX61605.1"/>
    <property type="molecule type" value="Genomic_DNA"/>
</dbReference>
<keyword evidence="3" id="KW-0548">Nucleotidyltransferase</keyword>
<dbReference type="Pfam" id="PF12804">
    <property type="entry name" value="NTP_transf_3"/>
    <property type="match status" value="1"/>
</dbReference>
<feature type="domain" description="MobA-like NTP transferase" evidence="2">
    <location>
        <begin position="4"/>
        <end position="143"/>
    </location>
</feature>
<evidence type="ECO:0000313" key="3">
    <source>
        <dbReference type="EMBL" id="TRX61605.1"/>
    </source>
</evidence>
<dbReference type="PANTHER" id="PTHR19136">
    <property type="entry name" value="MOLYBDENUM COFACTOR GUANYLYLTRANSFERASE"/>
    <property type="match status" value="1"/>
</dbReference>
<accession>A0A553FWI7</accession>
<dbReference type="InterPro" id="IPR025877">
    <property type="entry name" value="MobA-like_NTP_Trfase"/>
</dbReference>
<dbReference type="Gene3D" id="3.90.550.10">
    <property type="entry name" value="Spore Coat Polysaccharide Biosynthesis Protein SpsA, Chain A"/>
    <property type="match status" value="1"/>
</dbReference>
<keyword evidence="4" id="KW-1185">Reference proteome</keyword>
<evidence type="ECO:0000313" key="4">
    <source>
        <dbReference type="Proteomes" id="UP000320443"/>
    </source>
</evidence>
<organism evidence="3 4">
    <name type="scientific">Corynebacterium hiratae</name>
    <dbReference type="NCBI Taxonomy" id="3139423"/>
    <lineage>
        <taxon>Bacteria</taxon>
        <taxon>Bacillati</taxon>
        <taxon>Actinomycetota</taxon>
        <taxon>Actinomycetes</taxon>
        <taxon>Mycobacteriales</taxon>
        <taxon>Corynebacteriaceae</taxon>
        <taxon>Corynebacterium</taxon>
    </lineage>
</organism>